<accession>A0A518C6C0</accession>
<dbReference type="RefSeq" id="WP_261342373.1">
    <property type="nucleotide sequence ID" value="NZ_CP036289.1"/>
</dbReference>
<gene>
    <name evidence="1" type="ORF">Pan97_17760</name>
</gene>
<sequence>MTEIVAHDMVNDVSDQLHMDKCEAEQVLEGMVYDFVDDQQ</sequence>
<name>A0A518C6C0_9BACT</name>
<evidence type="ECO:0000313" key="2">
    <source>
        <dbReference type="Proteomes" id="UP000318626"/>
    </source>
</evidence>
<evidence type="ECO:0000313" key="1">
    <source>
        <dbReference type="EMBL" id="QDU74762.1"/>
    </source>
</evidence>
<dbReference type="AlphaFoldDB" id="A0A518C6C0"/>
<keyword evidence="2" id="KW-1185">Reference proteome</keyword>
<protein>
    <submittedName>
        <fullName evidence="1">Uncharacterized protein</fullName>
    </submittedName>
</protein>
<dbReference type="KEGG" id="bvo:Pan97_17760"/>
<reference evidence="2" key="1">
    <citation type="submission" date="2019-02" db="EMBL/GenBank/DDBJ databases">
        <title>Deep-cultivation of Planctomycetes and their phenomic and genomic characterization uncovers novel biology.</title>
        <authorList>
            <person name="Wiegand S."/>
            <person name="Jogler M."/>
            <person name="Boedeker C."/>
            <person name="Pinto D."/>
            <person name="Vollmers J."/>
            <person name="Rivas-Marin E."/>
            <person name="Kohn T."/>
            <person name="Peeters S.H."/>
            <person name="Heuer A."/>
            <person name="Rast P."/>
            <person name="Oberbeckmann S."/>
            <person name="Bunk B."/>
            <person name="Jeske O."/>
            <person name="Meyerdierks A."/>
            <person name="Storesund J.E."/>
            <person name="Kallscheuer N."/>
            <person name="Luecker S."/>
            <person name="Lage O.M."/>
            <person name="Pohl T."/>
            <person name="Merkel B.J."/>
            <person name="Hornburger P."/>
            <person name="Mueller R.-W."/>
            <person name="Bruemmer F."/>
            <person name="Labrenz M."/>
            <person name="Spormann A.M."/>
            <person name="Op den Camp H."/>
            <person name="Overmann J."/>
            <person name="Amann R."/>
            <person name="Jetten M.S.M."/>
            <person name="Mascher T."/>
            <person name="Medema M.H."/>
            <person name="Devos D.P."/>
            <person name="Kaster A.-K."/>
            <person name="Ovreas L."/>
            <person name="Rohde M."/>
            <person name="Galperin M.Y."/>
            <person name="Jogler C."/>
        </authorList>
    </citation>
    <scope>NUCLEOTIDE SEQUENCE [LARGE SCALE GENOMIC DNA]</scope>
    <source>
        <strain evidence="2">Pan97</strain>
    </source>
</reference>
<dbReference type="EMBL" id="CP036289">
    <property type="protein sequence ID" value="QDU74762.1"/>
    <property type="molecule type" value="Genomic_DNA"/>
</dbReference>
<dbReference type="Proteomes" id="UP000318626">
    <property type="component" value="Chromosome"/>
</dbReference>
<proteinExistence type="predicted"/>
<organism evidence="1 2">
    <name type="scientific">Bremerella volcania</name>
    <dbReference type="NCBI Taxonomy" id="2527984"/>
    <lineage>
        <taxon>Bacteria</taxon>
        <taxon>Pseudomonadati</taxon>
        <taxon>Planctomycetota</taxon>
        <taxon>Planctomycetia</taxon>
        <taxon>Pirellulales</taxon>
        <taxon>Pirellulaceae</taxon>
        <taxon>Bremerella</taxon>
    </lineage>
</organism>